<reference evidence="8 9" key="1">
    <citation type="submission" date="2014-05" db="EMBL/GenBank/DDBJ databases">
        <authorList>
            <person name="Rizzardi K."/>
            <person name="Winiecka-Krusnell J."/>
            <person name="Ramliden M."/>
            <person name="Alm E."/>
            <person name="Andersson S."/>
            <person name="Byfors S."/>
        </authorList>
    </citation>
    <scope>NUCLEOTIDE SEQUENCE [LARGE SCALE GENOMIC DNA]</scope>
    <source>
        <strain evidence="8 9">LEGN</strain>
    </source>
</reference>
<dbReference type="OrthoDB" id="9804006at2"/>
<evidence type="ECO:0000313" key="8">
    <source>
        <dbReference type="EMBL" id="KGP63616.1"/>
    </source>
</evidence>
<dbReference type="Gene3D" id="1.10.132.20">
    <property type="entry name" value="Ribosome-recycling factor"/>
    <property type="match status" value="1"/>
</dbReference>
<sequence>MINEIKQDSEKRMKKTIEALHTEMSKIRTGRANASLLDHVMIDYYGSPTPLNQVANITTSDSRTILVTPWEKSMVAAIEKAILNSDLGLNPATAGAAIRVPMPPLTEERRKELIKVVRHEGEQGKVSIRNIRRDANNQFKELVKEKAISEDDERRAAEVIQKLTDKYIAEVDALLAEKEKDLMEI</sequence>
<proteinExistence type="inferred from homology"/>
<dbReference type="NCBIfam" id="TIGR00496">
    <property type="entry name" value="frr"/>
    <property type="match status" value="1"/>
</dbReference>
<dbReference type="STRING" id="1498499.EP47_06590"/>
<dbReference type="Pfam" id="PF01765">
    <property type="entry name" value="RRF"/>
    <property type="match status" value="1"/>
</dbReference>
<dbReference type="GO" id="GO:0002184">
    <property type="term" value="P:cytoplasmic translational termination"/>
    <property type="evidence" value="ECO:0007669"/>
    <property type="project" value="TreeGrafter"/>
</dbReference>
<dbReference type="FunFam" id="1.10.132.20:FF:000001">
    <property type="entry name" value="Ribosome-recycling factor"/>
    <property type="match status" value="1"/>
</dbReference>
<accession>A0A0A2SV53</accession>
<feature type="domain" description="Ribosome recycling factor" evidence="7">
    <location>
        <begin position="21"/>
        <end position="183"/>
    </location>
</feature>
<dbReference type="Proteomes" id="UP000054422">
    <property type="component" value="Unassembled WGS sequence"/>
</dbReference>
<dbReference type="FunFam" id="3.30.1360.40:FF:000001">
    <property type="entry name" value="Ribosome-recycling factor"/>
    <property type="match status" value="1"/>
</dbReference>
<dbReference type="InterPro" id="IPR023584">
    <property type="entry name" value="Ribosome_recyc_fac_dom"/>
</dbReference>
<dbReference type="AlphaFoldDB" id="A0A0A2SV53"/>
<evidence type="ECO:0000256" key="2">
    <source>
        <dbReference type="ARBA" id="ARBA00005912"/>
    </source>
</evidence>
<keyword evidence="9" id="KW-1185">Reference proteome</keyword>
<dbReference type="InterPro" id="IPR002661">
    <property type="entry name" value="Ribosome_recyc_fac"/>
</dbReference>
<dbReference type="GO" id="GO:0043023">
    <property type="term" value="F:ribosomal large subunit binding"/>
    <property type="evidence" value="ECO:0007669"/>
    <property type="project" value="TreeGrafter"/>
</dbReference>
<name>A0A0A2SV53_9GAMM</name>
<dbReference type="InterPro" id="IPR036191">
    <property type="entry name" value="RRF_sf"/>
</dbReference>
<evidence type="ECO:0000256" key="1">
    <source>
        <dbReference type="ARBA" id="ARBA00004496"/>
    </source>
</evidence>
<protein>
    <recommendedName>
        <fullName evidence="6">Ribosome-recycling factor</fullName>
        <shortName evidence="6">RRF</shortName>
    </recommendedName>
    <alternativeName>
        <fullName evidence="6">Ribosome-releasing factor</fullName>
    </alternativeName>
</protein>
<keyword evidence="4 6" id="KW-0648">Protein biosynthesis</keyword>
<comment type="function">
    <text evidence="5 6">Responsible for the release of ribosomes from messenger RNA at the termination of protein biosynthesis. May increase the efficiency of translation by recycling ribosomes from one round of translation to another.</text>
</comment>
<evidence type="ECO:0000259" key="7">
    <source>
        <dbReference type="Pfam" id="PF01765"/>
    </source>
</evidence>
<comment type="similarity">
    <text evidence="2 6">Belongs to the RRF family.</text>
</comment>
<comment type="subcellular location">
    <subcellularLocation>
        <location evidence="1 6">Cytoplasm</location>
    </subcellularLocation>
</comment>
<dbReference type="GO" id="GO:0005829">
    <property type="term" value="C:cytosol"/>
    <property type="evidence" value="ECO:0007669"/>
    <property type="project" value="GOC"/>
</dbReference>
<gene>
    <name evidence="6" type="primary">frr</name>
    <name evidence="8" type="ORF">EP47_06590</name>
</gene>
<comment type="caution">
    <text evidence="8">The sequence shown here is derived from an EMBL/GenBank/DDBJ whole genome shotgun (WGS) entry which is preliminary data.</text>
</comment>
<organism evidence="8 9">
    <name type="scientific">Legionella norrlandica</name>
    <dbReference type="NCBI Taxonomy" id="1498499"/>
    <lineage>
        <taxon>Bacteria</taxon>
        <taxon>Pseudomonadati</taxon>
        <taxon>Pseudomonadota</taxon>
        <taxon>Gammaproteobacteria</taxon>
        <taxon>Legionellales</taxon>
        <taxon>Legionellaceae</taxon>
        <taxon>Legionella</taxon>
    </lineage>
</organism>
<dbReference type="SUPFAM" id="SSF55194">
    <property type="entry name" value="Ribosome recycling factor, RRF"/>
    <property type="match status" value="1"/>
</dbReference>
<dbReference type="PANTHER" id="PTHR20982">
    <property type="entry name" value="RIBOSOME RECYCLING FACTOR"/>
    <property type="match status" value="1"/>
</dbReference>
<keyword evidence="3 6" id="KW-0963">Cytoplasm</keyword>
<evidence type="ECO:0000313" key="9">
    <source>
        <dbReference type="Proteomes" id="UP000054422"/>
    </source>
</evidence>
<dbReference type="RefSeq" id="WP_035888448.1">
    <property type="nucleotide sequence ID" value="NZ_JNCF01000013.1"/>
</dbReference>
<dbReference type="EMBL" id="JNCF01000013">
    <property type="protein sequence ID" value="KGP63616.1"/>
    <property type="molecule type" value="Genomic_DNA"/>
</dbReference>
<evidence type="ECO:0000256" key="3">
    <source>
        <dbReference type="ARBA" id="ARBA00022490"/>
    </source>
</evidence>
<dbReference type="HAMAP" id="MF_00040">
    <property type="entry name" value="RRF"/>
    <property type="match status" value="1"/>
</dbReference>
<dbReference type="Gene3D" id="3.30.1360.40">
    <property type="match status" value="1"/>
</dbReference>
<evidence type="ECO:0000256" key="4">
    <source>
        <dbReference type="ARBA" id="ARBA00022917"/>
    </source>
</evidence>
<dbReference type="CDD" id="cd00520">
    <property type="entry name" value="RRF"/>
    <property type="match status" value="1"/>
</dbReference>
<dbReference type="PANTHER" id="PTHR20982:SF3">
    <property type="entry name" value="MITOCHONDRIAL RIBOSOME RECYCLING FACTOR PSEUDO 1"/>
    <property type="match status" value="1"/>
</dbReference>
<evidence type="ECO:0000256" key="5">
    <source>
        <dbReference type="ARBA" id="ARBA00025050"/>
    </source>
</evidence>
<evidence type="ECO:0000256" key="6">
    <source>
        <dbReference type="HAMAP-Rule" id="MF_00040"/>
    </source>
</evidence>